<reference evidence="1 2" key="1">
    <citation type="journal article" date="2015" name="Int. J. Syst. Evol. Microbiol.">
        <title>Novibacillus thermophilus gen. nov., sp. nov., a Gram-staining-negative and moderately thermophilic member of the family Thermoactinomycetaceae.</title>
        <authorList>
            <person name="Yang G."/>
            <person name="Chen J."/>
            <person name="Zhou S."/>
        </authorList>
    </citation>
    <scope>NUCLEOTIDE SEQUENCE [LARGE SCALE GENOMIC DNA]</scope>
    <source>
        <strain evidence="1 2">SG-1</strain>
    </source>
</reference>
<dbReference type="RefSeq" id="WP_077720163.1">
    <property type="nucleotide sequence ID" value="NZ_CP019699.1"/>
</dbReference>
<dbReference type="KEGG" id="ntr:B0W44_11535"/>
<dbReference type="InterPro" id="IPR012166">
    <property type="entry name" value="Uncharacterised_RocB"/>
</dbReference>
<gene>
    <name evidence="1" type="ORF">B0W44_11535</name>
</gene>
<dbReference type="InterPro" id="IPR002933">
    <property type="entry name" value="Peptidase_M20"/>
</dbReference>
<dbReference type="Gene3D" id="3.40.630.10">
    <property type="entry name" value="Zn peptidases"/>
    <property type="match status" value="1"/>
</dbReference>
<dbReference type="Proteomes" id="UP000188603">
    <property type="component" value="Chromosome"/>
</dbReference>
<keyword evidence="2" id="KW-1185">Reference proteome</keyword>
<dbReference type="AlphaFoldDB" id="A0A1U9K8E6"/>
<protein>
    <submittedName>
        <fullName evidence="1">Peptidase M20</fullName>
    </submittedName>
</protein>
<dbReference type="InterPro" id="IPR050072">
    <property type="entry name" value="Peptidase_M20A"/>
</dbReference>
<dbReference type="PANTHER" id="PTHR43808:SF27">
    <property type="entry name" value="PROTEIN ROCB"/>
    <property type="match status" value="1"/>
</dbReference>
<dbReference type="EMBL" id="CP019699">
    <property type="protein sequence ID" value="AQS56301.1"/>
    <property type="molecule type" value="Genomic_DNA"/>
</dbReference>
<sequence>MYEVIKERPVPEQVEILTEKLVKVLSVNSTSGEAEIADHVYRILATFPYFQQHPEQLWCQALPDDPLGRKNVFAVIKGKPGAKKTVILHGHTDTVGIEDFGELKGLAAEPEKLRDYFAHWELDERVRQDARSGDWMFGRGALDMKSGVAVHLVNVLRLSEQADKLDGNVVFMANPVEENEHTGVIAAVSELARLREENGWTYEVAINTDYTTEQYPGDDTRYIYTGTVGKLLPCFYVHGRTTHVGDTLLAVDPTLIASEINRRLNNRLELAEDIAGDVSLPPSCLKQTDLKDFYNVQIPIASFMYFNYFVYEKTPADVLNTLKRVAEEACNDVEQDLEKQYKHFCARHNMPHLSPSYRVNVLTFEELVDRVKALGTDVDAVVRDVVADNRGMELRELSLKIVQKVFEKGDVHDPAVVIFFAPPYCPHHYVKGETEREKALLTVLQRQLDEVSRATGETFEVKRFFPFLSDSSYLSLHETDRELARMTDNFPGWGHIYQVPVQQIRKLNIPAINMGVYGKDGHQMTERVYKPYSFRVLPDLIYNTVRHMLCRGTKGGECEQVQVSELETNVER</sequence>
<organism evidence="1 2">
    <name type="scientific">Novibacillus thermophilus</name>
    <dbReference type="NCBI Taxonomy" id="1471761"/>
    <lineage>
        <taxon>Bacteria</taxon>
        <taxon>Bacillati</taxon>
        <taxon>Bacillota</taxon>
        <taxon>Bacilli</taxon>
        <taxon>Bacillales</taxon>
        <taxon>Thermoactinomycetaceae</taxon>
        <taxon>Novibacillus</taxon>
    </lineage>
</organism>
<dbReference type="SUPFAM" id="SSF53187">
    <property type="entry name" value="Zn-dependent exopeptidases"/>
    <property type="match status" value="1"/>
</dbReference>
<evidence type="ECO:0000313" key="1">
    <source>
        <dbReference type="EMBL" id="AQS56301.1"/>
    </source>
</evidence>
<dbReference type="PANTHER" id="PTHR43808">
    <property type="entry name" value="ACETYLORNITHINE DEACETYLASE"/>
    <property type="match status" value="1"/>
</dbReference>
<dbReference type="STRING" id="1471761.B0W44_11535"/>
<dbReference type="GO" id="GO:0016787">
    <property type="term" value="F:hydrolase activity"/>
    <property type="evidence" value="ECO:0007669"/>
    <property type="project" value="InterPro"/>
</dbReference>
<dbReference type="PIRSF" id="PIRSF010386">
    <property type="entry name" value="RocB"/>
    <property type="match status" value="1"/>
</dbReference>
<evidence type="ECO:0000313" key="2">
    <source>
        <dbReference type="Proteomes" id="UP000188603"/>
    </source>
</evidence>
<name>A0A1U9K8E6_9BACL</name>
<accession>A0A1U9K8E6</accession>
<dbReference type="OrthoDB" id="9815360at2"/>
<dbReference type="Pfam" id="PF01546">
    <property type="entry name" value="Peptidase_M20"/>
    <property type="match status" value="1"/>
</dbReference>
<proteinExistence type="predicted"/>